<dbReference type="EMBL" id="CAJNOK010015513">
    <property type="protein sequence ID" value="CAF1226994.1"/>
    <property type="molecule type" value="Genomic_DNA"/>
</dbReference>
<evidence type="ECO:0000259" key="7">
    <source>
        <dbReference type="PROSITE" id="PS01033"/>
    </source>
</evidence>
<dbReference type="InterPro" id="IPR012292">
    <property type="entry name" value="Globin/Proto"/>
</dbReference>
<dbReference type="Proteomes" id="UP000682733">
    <property type="component" value="Unassembled WGS sequence"/>
</dbReference>
<dbReference type="InterPro" id="IPR044399">
    <property type="entry name" value="Mb-like_M"/>
</dbReference>
<evidence type="ECO:0000313" key="9">
    <source>
        <dbReference type="EMBL" id="CAF1226994.1"/>
    </source>
</evidence>
<dbReference type="EMBL" id="CAJNOQ010002776">
    <property type="protein sequence ID" value="CAF0977986.1"/>
    <property type="molecule type" value="Genomic_DNA"/>
</dbReference>
<dbReference type="OrthoDB" id="436496at2759"/>
<dbReference type="PANTHER" id="PTHR46458:SF1">
    <property type="entry name" value="GEO09476P1"/>
    <property type="match status" value="1"/>
</dbReference>
<dbReference type="AlphaFoldDB" id="A0A814F4J4"/>
<keyword evidence="1 6" id="KW-0813">Transport</keyword>
<dbReference type="PANTHER" id="PTHR46458">
    <property type="entry name" value="BLR2807 PROTEIN"/>
    <property type="match status" value="1"/>
</dbReference>
<dbReference type="Gene3D" id="1.10.490.10">
    <property type="entry name" value="Globins"/>
    <property type="match status" value="1"/>
</dbReference>
<comment type="similarity">
    <text evidence="6">Belongs to the globin family.</text>
</comment>
<evidence type="ECO:0000256" key="2">
    <source>
        <dbReference type="ARBA" id="ARBA00022617"/>
    </source>
</evidence>
<protein>
    <recommendedName>
        <fullName evidence="7">Globin domain-containing protein</fullName>
    </recommendedName>
</protein>
<gene>
    <name evidence="8" type="ORF">GPM918_LOCUS12598</name>
    <name evidence="9" type="ORF">OVA965_LOCUS25196</name>
    <name evidence="10" type="ORF">SRO942_LOCUS12598</name>
    <name evidence="11" type="ORF">TMI583_LOCUS25922</name>
</gene>
<keyword evidence="4" id="KW-0479">Metal-binding</keyword>
<dbReference type="GO" id="GO:0020037">
    <property type="term" value="F:heme binding"/>
    <property type="evidence" value="ECO:0007669"/>
    <property type="project" value="InterPro"/>
</dbReference>
<feature type="domain" description="Globin" evidence="7">
    <location>
        <begin position="20"/>
        <end position="172"/>
    </location>
</feature>
<dbReference type="InterPro" id="IPR009050">
    <property type="entry name" value="Globin-like_sf"/>
</dbReference>
<dbReference type="GO" id="GO:0046872">
    <property type="term" value="F:metal ion binding"/>
    <property type="evidence" value="ECO:0007669"/>
    <property type="project" value="UniProtKB-KW"/>
</dbReference>
<name>A0A814F4J4_9BILA</name>
<dbReference type="EMBL" id="CAJOBC010002776">
    <property type="protein sequence ID" value="CAF3750799.1"/>
    <property type="molecule type" value="Genomic_DNA"/>
</dbReference>
<keyword evidence="12" id="KW-1185">Reference proteome</keyword>
<evidence type="ECO:0000256" key="5">
    <source>
        <dbReference type="ARBA" id="ARBA00023004"/>
    </source>
</evidence>
<dbReference type="SUPFAM" id="SSF46458">
    <property type="entry name" value="Globin-like"/>
    <property type="match status" value="1"/>
</dbReference>
<evidence type="ECO:0000256" key="6">
    <source>
        <dbReference type="RuleBase" id="RU000356"/>
    </source>
</evidence>
<keyword evidence="3 6" id="KW-0561">Oxygen transport</keyword>
<dbReference type="Proteomes" id="UP000681722">
    <property type="component" value="Unassembled WGS sequence"/>
</dbReference>
<dbReference type="Pfam" id="PF00042">
    <property type="entry name" value="Globin"/>
    <property type="match status" value="1"/>
</dbReference>
<dbReference type="GO" id="GO:0005344">
    <property type="term" value="F:oxygen carrier activity"/>
    <property type="evidence" value="ECO:0007669"/>
    <property type="project" value="UniProtKB-KW"/>
</dbReference>
<dbReference type="InterPro" id="IPR050532">
    <property type="entry name" value="Globin-like_OT"/>
</dbReference>
<dbReference type="Proteomes" id="UP000677228">
    <property type="component" value="Unassembled WGS sequence"/>
</dbReference>
<comment type="caution">
    <text evidence="8">The sequence shown here is derived from an EMBL/GenBank/DDBJ whole genome shotgun (WGS) entry which is preliminary data.</text>
</comment>
<evidence type="ECO:0000313" key="12">
    <source>
        <dbReference type="Proteomes" id="UP000663829"/>
    </source>
</evidence>
<dbReference type="InterPro" id="IPR000971">
    <property type="entry name" value="Globin"/>
</dbReference>
<dbReference type="PROSITE" id="PS01033">
    <property type="entry name" value="GLOBIN"/>
    <property type="match status" value="1"/>
</dbReference>
<keyword evidence="5" id="KW-0408">Iron</keyword>
<accession>A0A814F4J4</accession>
<proteinExistence type="inferred from homology"/>
<evidence type="ECO:0000256" key="1">
    <source>
        <dbReference type="ARBA" id="ARBA00022448"/>
    </source>
</evidence>
<dbReference type="GO" id="GO:0019825">
    <property type="term" value="F:oxygen binding"/>
    <property type="evidence" value="ECO:0007669"/>
    <property type="project" value="InterPro"/>
</dbReference>
<dbReference type="Proteomes" id="UP000663829">
    <property type="component" value="Unassembled WGS sequence"/>
</dbReference>
<evidence type="ECO:0000313" key="10">
    <source>
        <dbReference type="EMBL" id="CAF3750799.1"/>
    </source>
</evidence>
<reference evidence="8" key="1">
    <citation type="submission" date="2021-02" db="EMBL/GenBank/DDBJ databases">
        <authorList>
            <person name="Nowell W R."/>
        </authorList>
    </citation>
    <scope>NUCLEOTIDE SEQUENCE</scope>
</reference>
<organism evidence="8 12">
    <name type="scientific">Didymodactylos carnosus</name>
    <dbReference type="NCBI Taxonomy" id="1234261"/>
    <lineage>
        <taxon>Eukaryota</taxon>
        <taxon>Metazoa</taxon>
        <taxon>Spiralia</taxon>
        <taxon>Gnathifera</taxon>
        <taxon>Rotifera</taxon>
        <taxon>Eurotatoria</taxon>
        <taxon>Bdelloidea</taxon>
        <taxon>Philodinida</taxon>
        <taxon>Philodinidae</taxon>
        <taxon>Didymodactylos</taxon>
    </lineage>
</organism>
<sequence length="178" mass="20765">MGSSCSLSLSRHRSLPAPLSLPAVAQIHSTIQEMWSELRDTNHYEQIGVQFMICLLITHPELKRLWIFCAQLETVDEMRSNSQLCYHAKKITNTLNDLIIHIDNPEKRKQILESLGKTHYQYDVKPVHFEFAKIAMDSALTEVLRSDFTLKRKQAWSFFFQQIVVDLRYGVNQQEMLL</sequence>
<dbReference type="CDD" id="cd01040">
    <property type="entry name" value="Mb-like"/>
    <property type="match status" value="1"/>
</dbReference>
<dbReference type="EMBL" id="CAJOBA010037057">
    <property type="protein sequence ID" value="CAF4035077.1"/>
    <property type="molecule type" value="Genomic_DNA"/>
</dbReference>
<evidence type="ECO:0000313" key="8">
    <source>
        <dbReference type="EMBL" id="CAF0977986.1"/>
    </source>
</evidence>
<evidence type="ECO:0000256" key="3">
    <source>
        <dbReference type="ARBA" id="ARBA00022621"/>
    </source>
</evidence>
<keyword evidence="2 6" id="KW-0349">Heme</keyword>
<evidence type="ECO:0000313" key="11">
    <source>
        <dbReference type="EMBL" id="CAF4035077.1"/>
    </source>
</evidence>
<evidence type="ECO:0000256" key="4">
    <source>
        <dbReference type="ARBA" id="ARBA00022723"/>
    </source>
</evidence>